<dbReference type="InterPro" id="IPR000281">
    <property type="entry name" value="HTH_RpiR"/>
</dbReference>
<comment type="caution">
    <text evidence="6">The sequence shown here is derived from an EMBL/GenBank/DDBJ whole genome shotgun (WGS) entry which is preliminary data.</text>
</comment>
<dbReference type="InterPro" id="IPR036388">
    <property type="entry name" value="WH-like_DNA-bd_sf"/>
</dbReference>
<keyword evidence="3" id="KW-0804">Transcription</keyword>
<sequence length="287" mass="32091">MSTTADNKQCIPRIQALYSQMSEKEKRIADYIMEDPNRIVHSTINQISDDLDIADATVFRFCKRLGFKGYQAMKIALASENTSTTLKDIHETIQEEDNNQAVIEKVFQSNIRTIEDTLQLVDPSQFERAVDAMLQARRTEFYGTGGSGVIANDAHHKFMRTGLETAAYQDAHFQLMAASLLTADDVAFFISHSGANQDTLLSLETAKEKGATTICITSVQKSPLSKQADIALHTASQETDYRSEALSSRLAQLSIFDALYVSVSMQRKDEMQSTLQNIREAISKKRM</sequence>
<evidence type="ECO:0000259" key="5">
    <source>
        <dbReference type="PROSITE" id="PS51464"/>
    </source>
</evidence>
<dbReference type="Proteomes" id="UP000275076">
    <property type="component" value="Unassembled WGS sequence"/>
</dbReference>
<gene>
    <name evidence="6" type="ORF">D7Z54_16820</name>
</gene>
<dbReference type="InterPro" id="IPR035472">
    <property type="entry name" value="RpiR-like_SIS"/>
</dbReference>
<evidence type="ECO:0000256" key="3">
    <source>
        <dbReference type="ARBA" id="ARBA00023163"/>
    </source>
</evidence>
<evidence type="ECO:0000313" key="6">
    <source>
        <dbReference type="EMBL" id="RSL32093.1"/>
    </source>
</evidence>
<dbReference type="RefSeq" id="WP_125557148.1">
    <property type="nucleotide sequence ID" value="NZ_RBVX01000017.1"/>
</dbReference>
<keyword evidence="2" id="KW-0238">DNA-binding</keyword>
<dbReference type="AlphaFoldDB" id="A0A428N0Z9"/>
<dbReference type="GO" id="GO:0003700">
    <property type="term" value="F:DNA-binding transcription factor activity"/>
    <property type="evidence" value="ECO:0007669"/>
    <property type="project" value="InterPro"/>
</dbReference>
<organism evidence="6 7">
    <name type="scientific">Salibacterium salarium</name>
    <dbReference type="NCBI Taxonomy" id="284579"/>
    <lineage>
        <taxon>Bacteria</taxon>
        <taxon>Bacillati</taxon>
        <taxon>Bacillota</taxon>
        <taxon>Bacilli</taxon>
        <taxon>Bacillales</taxon>
        <taxon>Bacillaceae</taxon>
    </lineage>
</organism>
<dbReference type="SUPFAM" id="SSF53697">
    <property type="entry name" value="SIS domain"/>
    <property type="match status" value="1"/>
</dbReference>
<dbReference type="CDD" id="cd05013">
    <property type="entry name" value="SIS_RpiR"/>
    <property type="match status" value="1"/>
</dbReference>
<dbReference type="GO" id="GO:0003677">
    <property type="term" value="F:DNA binding"/>
    <property type="evidence" value="ECO:0007669"/>
    <property type="project" value="UniProtKB-KW"/>
</dbReference>
<dbReference type="GO" id="GO:0097367">
    <property type="term" value="F:carbohydrate derivative binding"/>
    <property type="evidence" value="ECO:0007669"/>
    <property type="project" value="InterPro"/>
</dbReference>
<dbReference type="InterPro" id="IPR009057">
    <property type="entry name" value="Homeodomain-like_sf"/>
</dbReference>
<evidence type="ECO:0000313" key="7">
    <source>
        <dbReference type="Proteomes" id="UP000275076"/>
    </source>
</evidence>
<dbReference type="SUPFAM" id="SSF46689">
    <property type="entry name" value="Homeodomain-like"/>
    <property type="match status" value="1"/>
</dbReference>
<keyword evidence="1" id="KW-0805">Transcription regulation</keyword>
<accession>A0A428N0Z9</accession>
<dbReference type="InterPro" id="IPR046348">
    <property type="entry name" value="SIS_dom_sf"/>
</dbReference>
<dbReference type="Pfam" id="PF01418">
    <property type="entry name" value="HTH_6"/>
    <property type="match status" value="1"/>
</dbReference>
<feature type="domain" description="HTH rpiR-type" evidence="4">
    <location>
        <begin position="8"/>
        <end position="84"/>
    </location>
</feature>
<keyword evidence="7" id="KW-1185">Reference proteome</keyword>
<dbReference type="PROSITE" id="PS51071">
    <property type="entry name" value="HTH_RPIR"/>
    <property type="match status" value="1"/>
</dbReference>
<name>A0A428N0Z9_9BACI</name>
<dbReference type="EMBL" id="RBVX01000017">
    <property type="protein sequence ID" value="RSL32093.1"/>
    <property type="molecule type" value="Genomic_DNA"/>
</dbReference>
<dbReference type="InterPro" id="IPR001347">
    <property type="entry name" value="SIS_dom"/>
</dbReference>
<proteinExistence type="predicted"/>
<dbReference type="PANTHER" id="PTHR30514:SF1">
    <property type="entry name" value="HTH-TYPE TRANSCRIPTIONAL REGULATOR HEXR-RELATED"/>
    <property type="match status" value="1"/>
</dbReference>
<dbReference type="Gene3D" id="1.10.10.10">
    <property type="entry name" value="Winged helix-like DNA-binding domain superfamily/Winged helix DNA-binding domain"/>
    <property type="match status" value="1"/>
</dbReference>
<dbReference type="OrthoDB" id="3684496at2"/>
<feature type="domain" description="SIS" evidence="5">
    <location>
        <begin position="129"/>
        <end position="269"/>
    </location>
</feature>
<evidence type="ECO:0000259" key="4">
    <source>
        <dbReference type="PROSITE" id="PS51071"/>
    </source>
</evidence>
<dbReference type="Pfam" id="PF01380">
    <property type="entry name" value="SIS"/>
    <property type="match status" value="1"/>
</dbReference>
<dbReference type="GO" id="GO:1901135">
    <property type="term" value="P:carbohydrate derivative metabolic process"/>
    <property type="evidence" value="ECO:0007669"/>
    <property type="project" value="InterPro"/>
</dbReference>
<reference evidence="6 7" key="1">
    <citation type="submission" date="2018-10" db="EMBL/GenBank/DDBJ databases">
        <title>Draft genome sequence of Bacillus salarius IM0101, isolated from a hypersaline soil in Inner Mongolia, China.</title>
        <authorList>
            <person name="Yamprayoonswat W."/>
            <person name="Boonvisut S."/>
            <person name="Jumpathong W."/>
            <person name="Sittihan S."/>
            <person name="Ruangsuj P."/>
            <person name="Wanthongcharoen S."/>
            <person name="Thongpramul N."/>
            <person name="Pimmason S."/>
            <person name="Yu B."/>
            <person name="Yasawong M."/>
        </authorList>
    </citation>
    <scope>NUCLEOTIDE SEQUENCE [LARGE SCALE GENOMIC DNA]</scope>
    <source>
        <strain evidence="6 7">IM0101</strain>
    </source>
</reference>
<dbReference type="PANTHER" id="PTHR30514">
    <property type="entry name" value="GLUCOKINASE"/>
    <property type="match status" value="1"/>
</dbReference>
<protein>
    <submittedName>
        <fullName evidence="6">MurR/RpiR family transcriptional regulator</fullName>
    </submittedName>
</protein>
<dbReference type="InterPro" id="IPR047640">
    <property type="entry name" value="RpiR-like"/>
</dbReference>
<dbReference type="Gene3D" id="3.40.50.10490">
    <property type="entry name" value="Glucose-6-phosphate isomerase like protein, domain 1"/>
    <property type="match status" value="1"/>
</dbReference>
<evidence type="ECO:0000256" key="1">
    <source>
        <dbReference type="ARBA" id="ARBA00023015"/>
    </source>
</evidence>
<evidence type="ECO:0000256" key="2">
    <source>
        <dbReference type="ARBA" id="ARBA00023125"/>
    </source>
</evidence>
<dbReference type="PROSITE" id="PS51464">
    <property type="entry name" value="SIS"/>
    <property type="match status" value="1"/>
</dbReference>